<evidence type="ECO:0000256" key="1">
    <source>
        <dbReference type="SAM" id="Coils"/>
    </source>
</evidence>
<accession>A0A7R7VT34</accession>
<reference evidence="2" key="2">
    <citation type="submission" date="2021-02" db="EMBL/GenBank/DDBJ databases">
        <title>Aspergillus chevalieri M1 genome sequence.</title>
        <authorList>
            <person name="Kadooka C."/>
            <person name="Mori K."/>
            <person name="Futagami T."/>
        </authorList>
    </citation>
    <scope>NUCLEOTIDE SEQUENCE</scope>
    <source>
        <strain evidence="2">M1</strain>
    </source>
</reference>
<organism evidence="2 3">
    <name type="scientific">Aspergillus chevalieri</name>
    <name type="common">Eurotium chevalieri</name>
    <dbReference type="NCBI Taxonomy" id="182096"/>
    <lineage>
        <taxon>Eukaryota</taxon>
        <taxon>Fungi</taxon>
        <taxon>Dikarya</taxon>
        <taxon>Ascomycota</taxon>
        <taxon>Pezizomycotina</taxon>
        <taxon>Eurotiomycetes</taxon>
        <taxon>Eurotiomycetidae</taxon>
        <taxon>Eurotiales</taxon>
        <taxon>Aspergillaceae</taxon>
        <taxon>Aspergillus</taxon>
        <taxon>Aspergillus subgen. Aspergillus</taxon>
    </lineage>
</organism>
<dbReference type="KEGG" id="ache:ACHE_50861S"/>
<dbReference type="EMBL" id="AP024420">
    <property type="protein sequence ID" value="BCR89663.1"/>
    <property type="molecule type" value="Genomic_DNA"/>
</dbReference>
<dbReference type="AlphaFoldDB" id="A0A7R7VT34"/>
<name>A0A7R7VT34_ASPCH</name>
<dbReference type="Proteomes" id="UP000637239">
    <property type="component" value="Chromosome 5"/>
</dbReference>
<gene>
    <name evidence="2" type="ORF">ACHE_50861S</name>
</gene>
<dbReference type="RefSeq" id="XP_043138185.1">
    <property type="nucleotide sequence ID" value="XM_043280624.1"/>
</dbReference>
<evidence type="ECO:0000313" key="3">
    <source>
        <dbReference type="Proteomes" id="UP000637239"/>
    </source>
</evidence>
<protein>
    <submittedName>
        <fullName evidence="2">Uncharacterized protein</fullName>
    </submittedName>
</protein>
<keyword evidence="1" id="KW-0175">Coiled coil</keyword>
<evidence type="ECO:0000313" key="2">
    <source>
        <dbReference type="EMBL" id="BCR89663.1"/>
    </source>
</evidence>
<feature type="coiled-coil region" evidence="1">
    <location>
        <begin position="52"/>
        <end position="86"/>
    </location>
</feature>
<sequence length="93" mass="10408">MPVPKNTKRMVLAGAVTAITIAGTLYGAGLKTNQEVAQTVQKTREITLDERIADLRQTRQNLMSKKELVEKQIRDLDMRIEDKKQKAIGGQSK</sequence>
<dbReference type="GeneID" id="66984021"/>
<reference evidence="2" key="1">
    <citation type="submission" date="2021-01" db="EMBL/GenBank/DDBJ databases">
        <authorList>
            <consortium name="Aspergillus chevalieri M1 genome sequencing consortium"/>
            <person name="Kazuki M."/>
            <person name="Futagami T."/>
        </authorList>
    </citation>
    <scope>NUCLEOTIDE SEQUENCE</scope>
    <source>
        <strain evidence="2">M1</strain>
    </source>
</reference>
<keyword evidence="3" id="KW-1185">Reference proteome</keyword>
<proteinExistence type="predicted"/>